<dbReference type="PANTHER" id="PTHR47967">
    <property type="entry name" value="OS07G0603500 PROTEIN-RELATED"/>
    <property type="match status" value="1"/>
</dbReference>
<gene>
    <name evidence="8" type="ORF">M6B38_221115</name>
</gene>
<organism evidence="8 9">
    <name type="scientific">Iris pallida</name>
    <name type="common">Sweet iris</name>
    <dbReference type="NCBI Taxonomy" id="29817"/>
    <lineage>
        <taxon>Eukaryota</taxon>
        <taxon>Viridiplantae</taxon>
        <taxon>Streptophyta</taxon>
        <taxon>Embryophyta</taxon>
        <taxon>Tracheophyta</taxon>
        <taxon>Spermatophyta</taxon>
        <taxon>Magnoliopsida</taxon>
        <taxon>Liliopsida</taxon>
        <taxon>Asparagales</taxon>
        <taxon>Iridaceae</taxon>
        <taxon>Iridoideae</taxon>
        <taxon>Irideae</taxon>
        <taxon>Iris</taxon>
    </lineage>
</organism>
<evidence type="ECO:0000256" key="5">
    <source>
        <dbReference type="ARBA" id="ARBA00023180"/>
    </source>
</evidence>
<keyword evidence="4" id="KW-0378">Hydrolase</keyword>
<evidence type="ECO:0000256" key="3">
    <source>
        <dbReference type="ARBA" id="ARBA00022750"/>
    </source>
</evidence>
<dbReference type="Pfam" id="PF14543">
    <property type="entry name" value="TAXi_N"/>
    <property type="match status" value="1"/>
</dbReference>
<keyword evidence="6" id="KW-1133">Transmembrane helix</keyword>
<evidence type="ECO:0000256" key="6">
    <source>
        <dbReference type="SAM" id="Phobius"/>
    </source>
</evidence>
<dbReference type="InterPro" id="IPR034161">
    <property type="entry name" value="Pepsin-like_plant"/>
</dbReference>
<sequence>MIIDPINFHYHNNMYSPQLVLLLLLIVVASNILCSASLALPMVHSRSLAMTISKKSSRVLPLQSLDYMMEPLRGFRDGYLITLNLGSPPQLLQAYVDTGSDLTWVPCGAVSFDCVDCDDYKDYKLPSTFSPLRSSTSLRDLCASPLCAGIHSSDNPYDACAVAGCSLSSLVGGTCPRPCPSFAYNYGAGGVVVGSLTRDTLRVHTARDPAPTAEVPSFCFGCVGSSYREPIGIAGFGKGALSLPSQLGLLRRGFSHCFLPFKFANNPNISSPLVVGEVANSDNSHFTPMLKNPVFPNYYYIGLEGIGVGNGSLVEVPSSLNSFDPEGNGGLLIDSGTTYTHLPGPLYDRLLRELGSTIAYPRAEDVERRTGFDLCYEVPSSNGSALLPTVAFRFSGNVELVLPTDDCFYAMGPPKGSTVAKCLLFRRMEEGGYGPAGVFGSFQQQNVEVVYDMERERIGFQPMDCASSADNHGLHLK</sequence>
<reference evidence="8" key="2">
    <citation type="submission" date="2023-04" db="EMBL/GenBank/DDBJ databases">
        <authorList>
            <person name="Bruccoleri R.E."/>
            <person name="Oakeley E.J."/>
            <person name="Faust A.-M."/>
            <person name="Dessus-Babus S."/>
            <person name="Altorfer M."/>
            <person name="Burckhardt D."/>
            <person name="Oertli M."/>
            <person name="Naumann U."/>
            <person name="Petersen F."/>
            <person name="Wong J."/>
        </authorList>
    </citation>
    <scope>NUCLEOTIDE SEQUENCE</scope>
    <source>
        <strain evidence="8">GSM-AAB239-AS_SAM_17_03QT</strain>
        <tissue evidence="8">Leaf</tissue>
    </source>
</reference>
<comment type="caution">
    <text evidence="8">The sequence shown here is derived from an EMBL/GenBank/DDBJ whole genome shotgun (WGS) entry which is preliminary data.</text>
</comment>
<dbReference type="SUPFAM" id="SSF50630">
    <property type="entry name" value="Acid proteases"/>
    <property type="match status" value="1"/>
</dbReference>
<evidence type="ECO:0000313" key="9">
    <source>
        <dbReference type="Proteomes" id="UP001140949"/>
    </source>
</evidence>
<dbReference type="InterPro" id="IPR001969">
    <property type="entry name" value="Aspartic_peptidase_AS"/>
</dbReference>
<keyword evidence="3" id="KW-0064">Aspartyl protease</keyword>
<dbReference type="CDD" id="cd05476">
    <property type="entry name" value="pepsin_A_like_plant"/>
    <property type="match status" value="1"/>
</dbReference>
<name>A0AAX6DYP0_IRIPA</name>
<dbReference type="GO" id="GO:0005576">
    <property type="term" value="C:extracellular region"/>
    <property type="evidence" value="ECO:0007669"/>
    <property type="project" value="TreeGrafter"/>
</dbReference>
<dbReference type="Proteomes" id="UP001140949">
    <property type="component" value="Unassembled WGS sequence"/>
</dbReference>
<dbReference type="InterPro" id="IPR032799">
    <property type="entry name" value="TAXi_C"/>
</dbReference>
<protein>
    <submittedName>
        <fullName evidence="8">Aspartyl protease</fullName>
    </submittedName>
</protein>
<evidence type="ECO:0000256" key="4">
    <source>
        <dbReference type="ARBA" id="ARBA00022801"/>
    </source>
</evidence>
<dbReference type="InterPro" id="IPR021109">
    <property type="entry name" value="Peptidase_aspartic_dom_sf"/>
</dbReference>
<dbReference type="GO" id="GO:0004190">
    <property type="term" value="F:aspartic-type endopeptidase activity"/>
    <property type="evidence" value="ECO:0007669"/>
    <property type="project" value="UniProtKB-KW"/>
</dbReference>
<keyword evidence="6" id="KW-0472">Membrane</keyword>
<dbReference type="InterPro" id="IPR033121">
    <property type="entry name" value="PEPTIDASE_A1"/>
</dbReference>
<keyword evidence="5" id="KW-0325">Glycoprotein</keyword>
<dbReference type="GO" id="GO:0006508">
    <property type="term" value="P:proteolysis"/>
    <property type="evidence" value="ECO:0007669"/>
    <property type="project" value="UniProtKB-KW"/>
</dbReference>
<dbReference type="PANTHER" id="PTHR47967:SF47">
    <property type="entry name" value="CHLOROPLAST NUCLEOID DNA-BINDING PROTEIN-LIKE"/>
    <property type="match status" value="1"/>
</dbReference>
<dbReference type="AlphaFoldDB" id="A0AAX6DYP0"/>
<accession>A0AAX6DYP0</accession>
<evidence type="ECO:0000256" key="1">
    <source>
        <dbReference type="ARBA" id="ARBA00007447"/>
    </source>
</evidence>
<evidence type="ECO:0000313" key="8">
    <source>
        <dbReference type="EMBL" id="KAJ6796958.1"/>
    </source>
</evidence>
<dbReference type="InterPro" id="IPR051708">
    <property type="entry name" value="Plant_Aspart_Prot_A1"/>
</dbReference>
<keyword evidence="6" id="KW-0812">Transmembrane</keyword>
<dbReference type="PROSITE" id="PS00141">
    <property type="entry name" value="ASP_PROTEASE"/>
    <property type="match status" value="1"/>
</dbReference>
<dbReference type="EMBL" id="JANAVB010041219">
    <property type="protein sequence ID" value="KAJ6796958.1"/>
    <property type="molecule type" value="Genomic_DNA"/>
</dbReference>
<feature type="domain" description="Peptidase A1" evidence="7">
    <location>
        <begin position="79"/>
        <end position="461"/>
    </location>
</feature>
<evidence type="ECO:0000259" key="7">
    <source>
        <dbReference type="PROSITE" id="PS51767"/>
    </source>
</evidence>
<evidence type="ECO:0000256" key="2">
    <source>
        <dbReference type="ARBA" id="ARBA00022670"/>
    </source>
</evidence>
<reference evidence="8" key="1">
    <citation type="journal article" date="2023" name="GigaByte">
        <title>Genome assembly of the bearded iris, Iris pallida Lam.</title>
        <authorList>
            <person name="Bruccoleri R.E."/>
            <person name="Oakeley E.J."/>
            <person name="Faust A.M.E."/>
            <person name="Altorfer M."/>
            <person name="Dessus-Babus S."/>
            <person name="Burckhardt D."/>
            <person name="Oertli M."/>
            <person name="Naumann U."/>
            <person name="Petersen F."/>
            <person name="Wong J."/>
        </authorList>
    </citation>
    <scope>NUCLEOTIDE SEQUENCE</scope>
    <source>
        <strain evidence="8">GSM-AAB239-AS_SAM_17_03QT</strain>
    </source>
</reference>
<dbReference type="PROSITE" id="PS51767">
    <property type="entry name" value="PEPTIDASE_A1"/>
    <property type="match status" value="1"/>
</dbReference>
<proteinExistence type="inferred from homology"/>
<keyword evidence="9" id="KW-1185">Reference proteome</keyword>
<feature type="transmembrane region" description="Helical" evidence="6">
    <location>
        <begin position="20"/>
        <end position="40"/>
    </location>
</feature>
<dbReference type="InterPro" id="IPR032861">
    <property type="entry name" value="TAXi_N"/>
</dbReference>
<dbReference type="Gene3D" id="2.40.70.10">
    <property type="entry name" value="Acid Proteases"/>
    <property type="match status" value="2"/>
</dbReference>
<dbReference type="Pfam" id="PF14541">
    <property type="entry name" value="TAXi_C"/>
    <property type="match status" value="1"/>
</dbReference>
<keyword evidence="2 8" id="KW-0645">Protease</keyword>
<comment type="similarity">
    <text evidence="1">Belongs to the peptidase A1 family.</text>
</comment>